<protein>
    <submittedName>
        <fullName evidence="2">DUF4440 domain-containing protein</fullName>
    </submittedName>
</protein>
<proteinExistence type="predicted"/>
<organism evidence="2 3">
    <name type="scientific">Parasedimentitalea huanghaiensis</name>
    <dbReference type="NCBI Taxonomy" id="2682100"/>
    <lineage>
        <taxon>Bacteria</taxon>
        <taxon>Pseudomonadati</taxon>
        <taxon>Pseudomonadota</taxon>
        <taxon>Alphaproteobacteria</taxon>
        <taxon>Rhodobacterales</taxon>
        <taxon>Paracoccaceae</taxon>
        <taxon>Parasedimentitalea</taxon>
    </lineage>
</organism>
<accession>A0A6L6WMR8</accession>
<dbReference type="AlphaFoldDB" id="A0A6L6WMR8"/>
<dbReference type="SUPFAM" id="SSF54427">
    <property type="entry name" value="NTF2-like"/>
    <property type="match status" value="1"/>
</dbReference>
<dbReference type="RefSeq" id="WP_157024521.1">
    <property type="nucleotide sequence ID" value="NZ_WQLV01000018.1"/>
</dbReference>
<reference evidence="2 3" key="1">
    <citation type="submission" date="2019-12" db="EMBL/GenBank/DDBJ databases">
        <authorList>
            <person name="Zhang Y.-J."/>
        </authorList>
    </citation>
    <scope>NUCLEOTIDE SEQUENCE [LARGE SCALE GENOMIC DNA]</scope>
    <source>
        <strain evidence="2 3">CY05</strain>
    </source>
</reference>
<sequence>MTTQKPTPLALLDEIVALETQVWQALLVGDSEADSKMLTDDFLGVYPSGFSNKAEHCGQLENGPVMTSFSLTQPQLRVISTDAVLLSYRASYLRVDGTNQEEMYISSLWQRCGRGWLNSFSQDTPAD</sequence>
<dbReference type="InterPro" id="IPR027843">
    <property type="entry name" value="DUF4440"/>
</dbReference>
<evidence type="ECO:0000313" key="2">
    <source>
        <dbReference type="EMBL" id="MVO18309.1"/>
    </source>
</evidence>
<keyword evidence="3" id="KW-1185">Reference proteome</keyword>
<comment type="caution">
    <text evidence="2">The sequence shown here is derived from an EMBL/GenBank/DDBJ whole genome shotgun (WGS) entry which is preliminary data.</text>
</comment>
<dbReference type="InterPro" id="IPR032710">
    <property type="entry name" value="NTF2-like_dom_sf"/>
</dbReference>
<name>A0A6L6WMR8_9RHOB</name>
<gene>
    <name evidence="2" type="ORF">GO984_21025</name>
</gene>
<feature type="domain" description="DUF4440" evidence="1">
    <location>
        <begin position="15"/>
        <end position="117"/>
    </location>
</feature>
<dbReference type="EMBL" id="WQLV01000018">
    <property type="protein sequence ID" value="MVO18309.1"/>
    <property type="molecule type" value="Genomic_DNA"/>
</dbReference>
<dbReference type="Gene3D" id="3.10.450.50">
    <property type="match status" value="1"/>
</dbReference>
<evidence type="ECO:0000313" key="3">
    <source>
        <dbReference type="Proteomes" id="UP000478892"/>
    </source>
</evidence>
<dbReference type="Proteomes" id="UP000478892">
    <property type="component" value="Unassembled WGS sequence"/>
</dbReference>
<dbReference type="Pfam" id="PF14534">
    <property type="entry name" value="DUF4440"/>
    <property type="match status" value="1"/>
</dbReference>
<evidence type="ECO:0000259" key="1">
    <source>
        <dbReference type="Pfam" id="PF14534"/>
    </source>
</evidence>